<name>A0A834WZY7_9FABA</name>
<evidence type="ECO:0000313" key="2">
    <source>
        <dbReference type="Proteomes" id="UP000634136"/>
    </source>
</evidence>
<keyword evidence="2" id="KW-1185">Reference proteome</keyword>
<gene>
    <name evidence="1" type="ORF">G2W53_010455</name>
</gene>
<organism evidence="1 2">
    <name type="scientific">Senna tora</name>
    <dbReference type="NCBI Taxonomy" id="362788"/>
    <lineage>
        <taxon>Eukaryota</taxon>
        <taxon>Viridiplantae</taxon>
        <taxon>Streptophyta</taxon>
        <taxon>Embryophyta</taxon>
        <taxon>Tracheophyta</taxon>
        <taxon>Spermatophyta</taxon>
        <taxon>Magnoliopsida</taxon>
        <taxon>eudicotyledons</taxon>
        <taxon>Gunneridae</taxon>
        <taxon>Pentapetalae</taxon>
        <taxon>rosids</taxon>
        <taxon>fabids</taxon>
        <taxon>Fabales</taxon>
        <taxon>Fabaceae</taxon>
        <taxon>Caesalpinioideae</taxon>
        <taxon>Cassia clade</taxon>
        <taxon>Senna</taxon>
    </lineage>
</organism>
<sequence length="120" mass="13627">MKVFTLKTLTPHSMALSPVHLLQHPLIEAAFNGLSLSPVDILQHSGNDEVICVLVEVLQVNKQRGWYKIELMVSDDSGCENITVFDRDAFNYIGMIANDLAAEKLKVFFLSQYYLYHIIK</sequence>
<dbReference type="Proteomes" id="UP000634136">
    <property type="component" value="Unassembled WGS sequence"/>
</dbReference>
<dbReference type="EMBL" id="JAAIUW010000004">
    <property type="protein sequence ID" value="KAF7835596.1"/>
    <property type="molecule type" value="Genomic_DNA"/>
</dbReference>
<accession>A0A834WZY7</accession>
<comment type="caution">
    <text evidence="1">The sequence shown here is derived from an EMBL/GenBank/DDBJ whole genome shotgun (WGS) entry which is preliminary data.</text>
</comment>
<proteinExistence type="predicted"/>
<evidence type="ECO:0000313" key="1">
    <source>
        <dbReference type="EMBL" id="KAF7835596.1"/>
    </source>
</evidence>
<dbReference type="AlphaFoldDB" id="A0A834WZY7"/>
<reference evidence="1" key="1">
    <citation type="submission" date="2020-09" db="EMBL/GenBank/DDBJ databases">
        <title>Genome-Enabled Discovery of Anthraquinone Biosynthesis in Senna tora.</title>
        <authorList>
            <person name="Kang S.-H."/>
            <person name="Pandey R.P."/>
            <person name="Lee C.-M."/>
            <person name="Sim J.-S."/>
            <person name="Jeong J.-T."/>
            <person name="Choi B.-S."/>
            <person name="Jung M."/>
            <person name="Ginzburg D."/>
            <person name="Zhao K."/>
            <person name="Won S.Y."/>
            <person name="Oh T.-J."/>
            <person name="Yu Y."/>
            <person name="Kim N.-H."/>
            <person name="Lee O.R."/>
            <person name="Lee T.-H."/>
            <person name="Bashyal P."/>
            <person name="Kim T.-S."/>
            <person name="Lee W.-H."/>
            <person name="Kawkins C."/>
            <person name="Kim C.-K."/>
            <person name="Kim J.S."/>
            <person name="Ahn B.O."/>
            <person name="Rhee S.Y."/>
            <person name="Sohng J.K."/>
        </authorList>
    </citation>
    <scope>NUCLEOTIDE SEQUENCE</scope>
    <source>
        <tissue evidence="1">Leaf</tissue>
    </source>
</reference>
<protein>
    <submittedName>
        <fullName evidence="1">Uncharacterized protein</fullName>
    </submittedName>
</protein>